<protein>
    <recommendedName>
        <fullName evidence="5">PNPLA domain-containing protein</fullName>
    </recommendedName>
</protein>
<comment type="caution">
    <text evidence="4">Lacks conserved residue(s) required for the propagation of feature annotation.</text>
</comment>
<evidence type="ECO:0000256" key="3">
    <source>
        <dbReference type="ARBA" id="ARBA00023098"/>
    </source>
</evidence>
<dbReference type="Pfam" id="PF01734">
    <property type="entry name" value="Patatin"/>
    <property type="match status" value="1"/>
</dbReference>
<keyword evidence="2" id="KW-0442">Lipid degradation</keyword>
<dbReference type="GO" id="GO:0019369">
    <property type="term" value="P:arachidonate metabolic process"/>
    <property type="evidence" value="ECO:0007669"/>
    <property type="project" value="TreeGrafter"/>
</dbReference>
<evidence type="ECO:0000256" key="2">
    <source>
        <dbReference type="ARBA" id="ARBA00022963"/>
    </source>
</evidence>
<keyword evidence="1" id="KW-0378">Hydrolase</keyword>
<dbReference type="PROSITE" id="PS51635">
    <property type="entry name" value="PNPLA"/>
    <property type="match status" value="1"/>
</dbReference>
<dbReference type="InParanoid" id="A0A1Y2G1L2"/>
<gene>
    <name evidence="6" type="ORF">BCR35DRAFT_258064</name>
</gene>
<dbReference type="Gene3D" id="3.40.1090.10">
    <property type="entry name" value="Cytosolic phospholipase A2 catalytic domain"/>
    <property type="match status" value="1"/>
</dbReference>
<dbReference type="PANTHER" id="PTHR24185:SF1">
    <property type="entry name" value="CALCIUM-INDEPENDENT PHOSPHOLIPASE A2-GAMMA"/>
    <property type="match status" value="1"/>
</dbReference>
<accession>A0A1Y2G1L2</accession>
<dbReference type="AlphaFoldDB" id="A0A1Y2G1L2"/>
<dbReference type="GO" id="GO:0016042">
    <property type="term" value="P:lipid catabolic process"/>
    <property type="evidence" value="ECO:0007669"/>
    <property type="project" value="UniProtKB-KW"/>
</dbReference>
<evidence type="ECO:0000259" key="5">
    <source>
        <dbReference type="PROSITE" id="PS51635"/>
    </source>
</evidence>
<feature type="non-terminal residue" evidence="6">
    <location>
        <position position="68"/>
    </location>
</feature>
<evidence type="ECO:0000313" key="7">
    <source>
        <dbReference type="Proteomes" id="UP000193467"/>
    </source>
</evidence>
<proteinExistence type="predicted"/>
<organism evidence="6 7">
    <name type="scientific">Leucosporidium creatinivorum</name>
    <dbReference type="NCBI Taxonomy" id="106004"/>
    <lineage>
        <taxon>Eukaryota</taxon>
        <taxon>Fungi</taxon>
        <taxon>Dikarya</taxon>
        <taxon>Basidiomycota</taxon>
        <taxon>Pucciniomycotina</taxon>
        <taxon>Microbotryomycetes</taxon>
        <taxon>Leucosporidiales</taxon>
        <taxon>Leucosporidium</taxon>
    </lineage>
</organism>
<dbReference type="EMBL" id="MCGR01000003">
    <property type="protein sequence ID" value="ORY90797.1"/>
    <property type="molecule type" value="Genomic_DNA"/>
</dbReference>
<feature type="short sequence motif" description="GXGXXG" evidence="4">
    <location>
        <begin position="5"/>
        <end position="10"/>
    </location>
</feature>
<evidence type="ECO:0000313" key="6">
    <source>
        <dbReference type="EMBL" id="ORY90797.1"/>
    </source>
</evidence>
<feature type="domain" description="PNPLA" evidence="5">
    <location>
        <begin position="1"/>
        <end position="68"/>
    </location>
</feature>
<dbReference type="GO" id="GO:0016020">
    <property type="term" value="C:membrane"/>
    <property type="evidence" value="ECO:0007669"/>
    <property type="project" value="TreeGrafter"/>
</dbReference>
<dbReference type="OrthoDB" id="630895at2759"/>
<dbReference type="Proteomes" id="UP000193467">
    <property type="component" value="Unassembled WGS sequence"/>
</dbReference>
<reference evidence="6 7" key="1">
    <citation type="submission" date="2016-07" db="EMBL/GenBank/DDBJ databases">
        <title>Pervasive Adenine N6-methylation of Active Genes in Fungi.</title>
        <authorList>
            <consortium name="DOE Joint Genome Institute"/>
            <person name="Mondo S.J."/>
            <person name="Dannebaum R.O."/>
            <person name="Kuo R.C."/>
            <person name="Labutti K."/>
            <person name="Haridas S."/>
            <person name="Kuo A."/>
            <person name="Salamov A."/>
            <person name="Ahrendt S.R."/>
            <person name="Lipzen A."/>
            <person name="Sullivan W."/>
            <person name="Andreopoulos W.B."/>
            <person name="Clum A."/>
            <person name="Lindquist E."/>
            <person name="Daum C."/>
            <person name="Ramamoorthy G.K."/>
            <person name="Gryganskyi A."/>
            <person name="Culley D."/>
            <person name="Magnuson J.K."/>
            <person name="James T.Y."/>
            <person name="O'Malley M.A."/>
            <person name="Stajich J.E."/>
            <person name="Spatafora J.W."/>
            <person name="Visel A."/>
            <person name="Grigoriev I.V."/>
        </authorList>
    </citation>
    <scope>NUCLEOTIDE SEQUENCE [LARGE SCALE GENOMIC DNA]</scope>
    <source>
        <strain evidence="6 7">62-1032</strain>
    </source>
</reference>
<feature type="non-terminal residue" evidence="6">
    <location>
        <position position="1"/>
    </location>
</feature>
<keyword evidence="3" id="KW-0443">Lipid metabolism</keyword>
<dbReference type="PANTHER" id="PTHR24185">
    <property type="entry name" value="CALCIUM-INDEPENDENT PHOSPHOLIPASE A2-GAMMA"/>
    <property type="match status" value="1"/>
</dbReference>
<dbReference type="STRING" id="106004.A0A1Y2G1L2"/>
<dbReference type="InterPro" id="IPR016035">
    <property type="entry name" value="Acyl_Trfase/lysoPLipase"/>
</dbReference>
<comment type="caution">
    <text evidence="6">The sequence shown here is derived from an EMBL/GenBank/DDBJ whole genome shotgun (WGS) entry which is preliminary data.</text>
</comment>
<dbReference type="GO" id="GO:0046486">
    <property type="term" value="P:glycerolipid metabolic process"/>
    <property type="evidence" value="ECO:0007669"/>
    <property type="project" value="UniProtKB-ARBA"/>
</dbReference>
<evidence type="ECO:0000256" key="1">
    <source>
        <dbReference type="ARBA" id="ARBA00022801"/>
    </source>
</evidence>
<sequence length="68" mass="7066">LSLDGGGIRGLSLLLTLKSTLPPTPPCEQFDLITGVGSGGLVAILLGRLRLDIDSSIELYSPIARSAF</sequence>
<name>A0A1Y2G1L2_9BASI</name>
<evidence type="ECO:0000256" key="4">
    <source>
        <dbReference type="PROSITE-ProRule" id="PRU01161"/>
    </source>
</evidence>
<keyword evidence="7" id="KW-1185">Reference proteome</keyword>
<dbReference type="GO" id="GO:0047499">
    <property type="term" value="F:calcium-independent phospholipase A2 activity"/>
    <property type="evidence" value="ECO:0007669"/>
    <property type="project" value="TreeGrafter"/>
</dbReference>
<dbReference type="SUPFAM" id="SSF52151">
    <property type="entry name" value="FabD/lysophospholipase-like"/>
    <property type="match status" value="1"/>
</dbReference>
<dbReference type="InterPro" id="IPR002641">
    <property type="entry name" value="PNPLA_dom"/>
</dbReference>